<gene>
    <name evidence="8" type="ORF">FYK55_01100</name>
</gene>
<feature type="signal peptide" evidence="6">
    <location>
        <begin position="1"/>
        <end position="23"/>
    </location>
</feature>
<evidence type="ECO:0000256" key="2">
    <source>
        <dbReference type="ARBA" id="ARBA00022723"/>
    </source>
</evidence>
<evidence type="ECO:0000256" key="1">
    <source>
        <dbReference type="ARBA" id="ARBA00008779"/>
    </source>
</evidence>
<evidence type="ECO:0000256" key="4">
    <source>
        <dbReference type="ARBA" id="ARBA00022837"/>
    </source>
</evidence>
<keyword evidence="9" id="KW-1185">Reference proteome</keyword>
<evidence type="ECO:0000256" key="6">
    <source>
        <dbReference type="SAM" id="SignalP"/>
    </source>
</evidence>
<organism evidence="8 9">
    <name type="scientific">Roseiconus nitratireducens</name>
    <dbReference type="NCBI Taxonomy" id="2605748"/>
    <lineage>
        <taxon>Bacteria</taxon>
        <taxon>Pseudomonadati</taxon>
        <taxon>Planctomycetota</taxon>
        <taxon>Planctomycetia</taxon>
        <taxon>Pirellulales</taxon>
        <taxon>Pirellulaceae</taxon>
        <taxon>Roseiconus</taxon>
    </lineage>
</organism>
<dbReference type="Pfam" id="PF00884">
    <property type="entry name" value="Sulfatase"/>
    <property type="match status" value="1"/>
</dbReference>
<keyword evidence="3 8" id="KW-0378">Hydrolase</keyword>
<keyword evidence="2" id="KW-0479">Metal-binding</keyword>
<evidence type="ECO:0000256" key="3">
    <source>
        <dbReference type="ARBA" id="ARBA00022801"/>
    </source>
</evidence>
<keyword evidence="6" id="KW-0732">Signal</keyword>
<evidence type="ECO:0000313" key="9">
    <source>
        <dbReference type="Proteomes" id="UP000324479"/>
    </source>
</evidence>
<keyword evidence="8" id="KW-0808">Transferase</keyword>
<dbReference type="PANTHER" id="PTHR42693:SF53">
    <property type="entry name" value="ENDO-4-O-SULFATASE"/>
    <property type="match status" value="1"/>
</dbReference>
<dbReference type="AlphaFoldDB" id="A0A5M6DNN6"/>
<dbReference type="Proteomes" id="UP000324479">
    <property type="component" value="Unassembled WGS sequence"/>
</dbReference>
<proteinExistence type="inferred from homology"/>
<keyword evidence="4" id="KW-0106">Calcium</keyword>
<feature type="region of interest" description="Disordered" evidence="5">
    <location>
        <begin position="411"/>
        <end position="433"/>
    </location>
</feature>
<evidence type="ECO:0000256" key="5">
    <source>
        <dbReference type="SAM" id="MobiDB-lite"/>
    </source>
</evidence>
<dbReference type="InterPro" id="IPR000917">
    <property type="entry name" value="Sulfatase_N"/>
</dbReference>
<dbReference type="PROSITE" id="PS00523">
    <property type="entry name" value="SULFATASE_1"/>
    <property type="match status" value="1"/>
</dbReference>
<evidence type="ECO:0000313" key="8">
    <source>
        <dbReference type="EMBL" id="KAA5547045.1"/>
    </source>
</evidence>
<dbReference type="InterPro" id="IPR017850">
    <property type="entry name" value="Alkaline_phosphatase_core_sf"/>
</dbReference>
<dbReference type="Gene3D" id="3.30.1120.10">
    <property type="match status" value="1"/>
</dbReference>
<dbReference type="PROSITE" id="PS00149">
    <property type="entry name" value="SULFATASE_2"/>
    <property type="match status" value="1"/>
</dbReference>
<feature type="chain" id="PRO_5024373530" evidence="6">
    <location>
        <begin position="24"/>
        <end position="458"/>
    </location>
</feature>
<evidence type="ECO:0000259" key="7">
    <source>
        <dbReference type="Pfam" id="PF00884"/>
    </source>
</evidence>
<feature type="compositionally biased region" description="Polar residues" evidence="5">
    <location>
        <begin position="420"/>
        <end position="429"/>
    </location>
</feature>
<dbReference type="RefSeq" id="WP_150074152.1">
    <property type="nucleotide sequence ID" value="NZ_VWOX01000001.1"/>
</dbReference>
<accession>A0A5M6DNN6</accession>
<sequence length="458" mass="52063">MTDRWLFLKLLALGVLIASRCHADQRDVRPNVVLILADDMGVGDFASLNGGRSRTPHLDRLKSEGVWFSQAYSASPVCAPARAAMLTGRYPHRTGVVTLNMKTYPELTRIRKDETTLADVFQQNGYATGIIGKWHSGLGAPYHPLERGFDEFQGFRTHTDVPSYFNYQLTIQRETSHVKDKYLTEDLTNRAIDFVRRHREQPFFLHLAHYAPHRPIGAPEEQVKAFMQTGLPREVATVYAMIQLLDRGIGRLLETLDELDLSERTVVVFASDNGPDPLVESRFNLDLRGTKYTIYEGGIRVPMIFRWPGQLSPGNRNEPIHFVDLFPTLLGMCGVPVSEGLQIDGRPLSKALIDGTPFPPVRHFWQWNRGQPMYSHNAAIREGRWKLVRPYVTRSLPKSESNQPVRLYDMEADPAESDDVSSQHAQRTTRLGEALQAWCESVERDRRRPETPSEKTSD</sequence>
<feature type="domain" description="Sulfatase N-terminal" evidence="7">
    <location>
        <begin position="30"/>
        <end position="334"/>
    </location>
</feature>
<dbReference type="InterPro" id="IPR024607">
    <property type="entry name" value="Sulfatase_CS"/>
</dbReference>
<reference evidence="8 9" key="1">
    <citation type="submission" date="2019-08" db="EMBL/GenBank/DDBJ databases">
        <authorList>
            <person name="Dhanesh K."/>
            <person name="Kumar G."/>
            <person name="Sasikala C."/>
            <person name="Venkata Ramana C."/>
        </authorList>
    </citation>
    <scope>NUCLEOTIDE SEQUENCE [LARGE SCALE GENOMIC DNA]</scope>
    <source>
        <strain evidence="8 9">JC645</strain>
    </source>
</reference>
<dbReference type="Gene3D" id="3.40.720.10">
    <property type="entry name" value="Alkaline Phosphatase, subunit A"/>
    <property type="match status" value="1"/>
</dbReference>
<dbReference type="SUPFAM" id="SSF53649">
    <property type="entry name" value="Alkaline phosphatase-like"/>
    <property type="match status" value="1"/>
</dbReference>
<comment type="similarity">
    <text evidence="1">Belongs to the sulfatase family.</text>
</comment>
<protein>
    <submittedName>
        <fullName evidence="8">Sulfatase-like hydrolase/transferase</fullName>
    </submittedName>
</protein>
<name>A0A5M6DNN6_9BACT</name>
<dbReference type="EMBL" id="VWOX01000001">
    <property type="protein sequence ID" value="KAA5547045.1"/>
    <property type="molecule type" value="Genomic_DNA"/>
</dbReference>
<dbReference type="PANTHER" id="PTHR42693">
    <property type="entry name" value="ARYLSULFATASE FAMILY MEMBER"/>
    <property type="match status" value="1"/>
</dbReference>
<comment type="caution">
    <text evidence="8">The sequence shown here is derived from an EMBL/GenBank/DDBJ whole genome shotgun (WGS) entry which is preliminary data.</text>
</comment>
<dbReference type="GO" id="GO:0004065">
    <property type="term" value="F:arylsulfatase activity"/>
    <property type="evidence" value="ECO:0007669"/>
    <property type="project" value="TreeGrafter"/>
</dbReference>
<dbReference type="InterPro" id="IPR050738">
    <property type="entry name" value="Sulfatase"/>
</dbReference>
<dbReference type="GO" id="GO:0016740">
    <property type="term" value="F:transferase activity"/>
    <property type="evidence" value="ECO:0007669"/>
    <property type="project" value="UniProtKB-KW"/>
</dbReference>
<dbReference type="GO" id="GO:0046872">
    <property type="term" value="F:metal ion binding"/>
    <property type="evidence" value="ECO:0007669"/>
    <property type="project" value="UniProtKB-KW"/>
</dbReference>